<dbReference type="FunCoup" id="A0A1Y1UPK2">
    <property type="interactions" value="75"/>
</dbReference>
<dbReference type="OrthoDB" id="6022at2759"/>
<feature type="region of interest" description="Disordered" evidence="2">
    <location>
        <begin position="108"/>
        <end position="254"/>
    </location>
</feature>
<dbReference type="Proteomes" id="UP000193218">
    <property type="component" value="Unassembled WGS sequence"/>
</dbReference>
<dbReference type="GO" id="GO:0070274">
    <property type="term" value="C:RES complex"/>
    <property type="evidence" value="ECO:0007669"/>
    <property type="project" value="TreeGrafter"/>
</dbReference>
<reference evidence="3 4" key="1">
    <citation type="submission" date="2017-03" db="EMBL/GenBank/DDBJ databases">
        <title>Widespread Adenine N6-methylation of Active Genes in Fungi.</title>
        <authorList>
            <consortium name="DOE Joint Genome Institute"/>
            <person name="Mondo S.J."/>
            <person name="Dannebaum R.O."/>
            <person name="Kuo R.C."/>
            <person name="Louie K.B."/>
            <person name="Bewick A.J."/>
            <person name="Labutti K."/>
            <person name="Haridas S."/>
            <person name="Kuo A."/>
            <person name="Salamov A."/>
            <person name="Ahrendt S.R."/>
            <person name="Lau R."/>
            <person name="Bowen B.P."/>
            <person name="Lipzen A."/>
            <person name="Sullivan W."/>
            <person name="Andreopoulos W.B."/>
            <person name="Clum A."/>
            <person name="Lindquist E."/>
            <person name="Daum C."/>
            <person name="Northen T.R."/>
            <person name="Ramamoorthy G."/>
            <person name="Schmitz R.J."/>
            <person name="Gryganskyi A."/>
            <person name="Culley D."/>
            <person name="Magnuson J."/>
            <person name="James T.Y."/>
            <person name="O'Malley M.A."/>
            <person name="Stajich J.E."/>
            <person name="Spatafora J.W."/>
            <person name="Visel A."/>
            <person name="Grigoriev I.V."/>
        </authorList>
    </citation>
    <scope>NUCLEOTIDE SEQUENCE [LARGE SCALE GENOMIC DNA]</scope>
    <source>
        <strain evidence="3 4">NRRL Y-17943</strain>
    </source>
</reference>
<dbReference type="AlphaFoldDB" id="A0A1Y1UPK2"/>
<evidence type="ECO:0000313" key="3">
    <source>
        <dbReference type="EMBL" id="ORX39961.1"/>
    </source>
</evidence>
<dbReference type="InterPro" id="IPR018609">
    <property type="entry name" value="Bud13"/>
</dbReference>
<feature type="compositionally biased region" description="Basic residues" evidence="2">
    <location>
        <begin position="293"/>
        <end position="305"/>
    </location>
</feature>
<feature type="compositionally biased region" description="Basic and acidic residues" evidence="2">
    <location>
        <begin position="204"/>
        <end position="254"/>
    </location>
</feature>
<dbReference type="GO" id="GO:0003723">
    <property type="term" value="F:RNA binding"/>
    <property type="evidence" value="ECO:0007669"/>
    <property type="project" value="TreeGrafter"/>
</dbReference>
<feature type="region of interest" description="Disordered" evidence="2">
    <location>
        <begin position="288"/>
        <end position="307"/>
    </location>
</feature>
<organism evidence="3 4">
    <name type="scientific">Kockovaella imperatae</name>
    <dbReference type="NCBI Taxonomy" id="4999"/>
    <lineage>
        <taxon>Eukaryota</taxon>
        <taxon>Fungi</taxon>
        <taxon>Dikarya</taxon>
        <taxon>Basidiomycota</taxon>
        <taxon>Agaricomycotina</taxon>
        <taxon>Tremellomycetes</taxon>
        <taxon>Tremellales</taxon>
        <taxon>Cuniculitremaceae</taxon>
        <taxon>Kockovaella</taxon>
    </lineage>
</organism>
<evidence type="ECO:0000313" key="4">
    <source>
        <dbReference type="Proteomes" id="UP000193218"/>
    </source>
</evidence>
<dbReference type="STRING" id="4999.A0A1Y1UPK2"/>
<feature type="region of interest" description="Disordered" evidence="2">
    <location>
        <begin position="24"/>
        <end position="61"/>
    </location>
</feature>
<name>A0A1Y1UPK2_9TREE</name>
<comment type="caution">
    <text evidence="3">The sequence shown here is derived from an EMBL/GenBank/DDBJ whole genome shotgun (WGS) entry which is preliminary data.</text>
</comment>
<evidence type="ECO:0000256" key="2">
    <source>
        <dbReference type="SAM" id="MobiDB-lite"/>
    </source>
</evidence>
<dbReference type="GeneID" id="33559669"/>
<dbReference type="EMBL" id="NBSH01000002">
    <property type="protein sequence ID" value="ORX39961.1"/>
    <property type="molecule type" value="Genomic_DNA"/>
</dbReference>
<feature type="compositionally biased region" description="Polar residues" evidence="2">
    <location>
        <begin position="117"/>
        <end position="126"/>
    </location>
</feature>
<dbReference type="InterPro" id="IPR051112">
    <property type="entry name" value="CWC26_splicing_factor"/>
</dbReference>
<dbReference type="GO" id="GO:0000398">
    <property type="term" value="P:mRNA splicing, via spliceosome"/>
    <property type="evidence" value="ECO:0007669"/>
    <property type="project" value="TreeGrafter"/>
</dbReference>
<dbReference type="Pfam" id="PF09736">
    <property type="entry name" value="Bud13"/>
    <property type="match status" value="1"/>
</dbReference>
<gene>
    <name evidence="3" type="ORF">BD324DRAFT_648577</name>
</gene>
<dbReference type="PANTHER" id="PTHR31809">
    <property type="entry name" value="BUD13 HOMOLOG"/>
    <property type="match status" value="1"/>
</dbReference>
<comment type="similarity">
    <text evidence="1">Belongs to the CWC26 family.</text>
</comment>
<keyword evidence="4" id="KW-1185">Reference proteome</keyword>
<dbReference type="RefSeq" id="XP_021873746.1">
    <property type="nucleotide sequence ID" value="XM_022017860.1"/>
</dbReference>
<dbReference type="GO" id="GO:0005684">
    <property type="term" value="C:U2-type spliceosomal complex"/>
    <property type="evidence" value="ECO:0007669"/>
    <property type="project" value="TreeGrafter"/>
</dbReference>
<evidence type="ECO:0000256" key="1">
    <source>
        <dbReference type="ARBA" id="ARBA00011069"/>
    </source>
</evidence>
<dbReference type="PANTHER" id="PTHR31809:SF0">
    <property type="entry name" value="BUD13 HOMOLOG"/>
    <property type="match status" value="1"/>
</dbReference>
<proteinExistence type="inferred from homology"/>
<accession>A0A1Y1UPK2</accession>
<dbReference type="InParanoid" id="A0A1Y1UPK2"/>
<sequence length="358" mass="40389">MSDLKTYLASRYMSGPKADAILARSTDPSVKKKRKKIKNEDYIGGSSVRPGESSSGAIVASGLGIRDEDEWRTRDDDEIDFDGEDAPVLGKDIATFKKSKNQWATVGASTIPVAGPSRTNGTSGDDSMTEVKQEPMDEPGTATAAAALPAVQMTKRRGGLRTAAQLREEEEALQAAERSPSPIDEKPGESSSGAGARPDPTQTIHRDASGRIIDVEKLKEEEKKRVEEEKRKEREKEEWTKGMTQRKEREERAREELEMRDKDVSRFADDAKMNKELKEVERWNDPASEFLTKKKKKQKGPRRPKCQFSMIPNRFNIAPGFRWDGVDRSNGFEKKFFQYQNAAARRTYESNQWSMEDM</sequence>
<protein>
    <submittedName>
        <fullName evidence="3">Pre-mRNA-splicing factor of RES complex-domain-containing protein</fullName>
    </submittedName>
</protein>